<organism evidence="2 3">
    <name type="scientific">Tuber aestivum</name>
    <name type="common">summer truffle</name>
    <dbReference type="NCBI Taxonomy" id="59557"/>
    <lineage>
        <taxon>Eukaryota</taxon>
        <taxon>Fungi</taxon>
        <taxon>Dikarya</taxon>
        <taxon>Ascomycota</taxon>
        <taxon>Pezizomycotina</taxon>
        <taxon>Pezizomycetes</taxon>
        <taxon>Pezizales</taxon>
        <taxon>Tuberaceae</taxon>
        <taxon>Tuber</taxon>
    </lineage>
</organism>
<evidence type="ECO:0000313" key="2">
    <source>
        <dbReference type="EMBL" id="CUS10346.1"/>
    </source>
</evidence>
<evidence type="ECO:0000256" key="1">
    <source>
        <dbReference type="SAM" id="MobiDB-lite"/>
    </source>
</evidence>
<proteinExistence type="predicted"/>
<accession>A0A292PS36</accession>
<keyword evidence="3" id="KW-1185">Reference proteome</keyword>
<dbReference type="AlphaFoldDB" id="A0A292PS36"/>
<feature type="region of interest" description="Disordered" evidence="1">
    <location>
        <begin position="58"/>
        <end position="96"/>
    </location>
</feature>
<name>A0A292PS36_9PEZI</name>
<dbReference type="CDD" id="cd18724">
    <property type="entry name" value="PIN_LabA-like"/>
    <property type="match status" value="1"/>
</dbReference>
<evidence type="ECO:0000313" key="3">
    <source>
        <dbReference type="Proteomes" id="UP001412239"/>
    </source>
</evidence>
<dbReference type="Gene3D" id="3.40.50.1010">
    <property type="entry name" value="5'-nuclease"/>
    <property type="match status" value="1"/>
</dbReference>
<feature type="compositionally biased region" description="Basic residues" evidence="1">
    <location>
        <begin position="80"/>
        <end position="91"/>
    </location>
</feature>
<protein>
    <recommendedName>
        <fullName evidence="4">NYN domain-containing protein</fullName>
    </recommendedName>
</protein>
<dbReference type="EMBL" id="LN891050">
    <property type="protein sequence ID" value="CUS10346.1"/>
    <property type="molecule type" value="Genomic_DNA"/>
</dbReference>
<evidence type="ECO:0008006" key="4">
    <source>
        <dbReference type="Google" id="ProtNLM"/>
    </source>
</evidence>
<sequence length="390" mass="43239">MADATTTIFNFSTVIALSDALATNQNSNPLVINPDKISGATPHRSLGDFTPLWDFLGSSPEPCSTTDEDDSFPPTQIHPSPRRKRKKRHSCSSKVDAVTEETLPAVRPRAMEIPAPLPPVFQQPVPSVVANVHLEDPFDKRPVIRSLMTSVERKAQLVQKILSLFPAQASRLLTRPGLRSGARDPSDTDIHVFVDASNILIGFYECIKRRRGYPRGAAVRQPAFSFHGLSLILERGRTCSKRAYVGSSPTTVSALEARSLGYEVSLLERVEKEQANTKYSSSSGSEGAHKRRTRKVEQAVDEILHLKILESVLDFTPTTIVLASGDAAQGEYSPGFFKVVERCLDRGWKIELVSFKASLSWLYSNRNFLKKWKGAFSLVLLDTFAEELLE</sequence>
<dbReference type="Proteomes" id="UP001412239">
    <property type="component" value="Unassembled WGS sequence"/>
</dbReference>
<reference evidence="2" key="1">
    <citation type="submission" date="2015-10" db="EMBL/GenBank/DDBJ databases">
        <authorList>
            <person name="Regsiter A."/>
            <person name="william w."/>
        </authorList>
    </citation>
    <scope>NUCLEOTIDE SEQUENCE</scope>
    <source>
        <strain evidence="2">Montdore</strain>
    </source>
</reference>
<gene>
    <name evidence="2" type="ORF">GSTUAT00005603001</name>
</gene>